<keyword evidence="2" id="KW-1185">Reference proteome</keyword>
<evidence type="ECO:0000313" key="1">
    <source>
        <dbReference type="EMBL" id="PHZ83287.1"/>
    </source>
</evidence>
<dbReference type="AlphaFoldDB" id="A0A2G4YLW3"/>
<comment type="caution">
    <text evidence="1">The sequence shown here is derived from an EMBL/GenBank/DDBJ whole genome shotgun (WGS) entry which is preliminary data.</text>
</comment>
<evidence type="ECO:0000313" key="2">
    <source>
        <dbReference type="Proteomes" id="UP000229730"/>
    </source>
</evidence>
<dbReference type="InterPro" id="IPR009964">
    <property type="entry name" value="DUF1491"/>
</dbReference>
<dbReference type="RefSeq" id="WP_099475180.1">
    <property type="nucleotide sequence ID" value="NZ_CP041025.1"/>
</dbReference>
<dbReference type="OrthoDB" id="9809136at2"/>
<dbReference type="Pfam" id="PF07372">
    <property type="entry name" value="DUF1491"/>
    <property type="match status" value="1"/>
</dbReference>
<name>A0A2G4YLW3_9PROT</name>
<accession>A0A2G4YLW3</accession>
<sequence length="109" mass="12622">MFDEGLKTSLWVAAEIRRCDGLFLPMTVEQRGDGDRGLVLIKQYVSGQGCILYGQCRNPEGKLGWHKPLGEYFVPEFEATDYMMRQRKYDEDLWLLEVDDPKGLYQPLS</sequence>
<dbReference type="InParanoid" id="A0A2G4YLW3"/>
<evidence type="ECO:0008006" key="3">
    <source>
        <dbReference type="Google" id="ProtNLM"/>
    </source>
</evidence>
<dbReference type="EMBL" id="PDEM01000033">
    <property type="protein sequence ID" value="PHZ83287.1"/>
    <property type="molecule type" value="Genomic_DNA"/>
</dbReference>
<dbReference type="Gene3D" id="3.40.1530.20">
    <property type="entry name" value="Protein of unknown function (DUF1491)"/>
    <property type="match status" value="1"/>
</dbReference>
<protein>
    <recommendedName>
        <fullName evidence="3">DUF1491 domain-containing protein</fullName>
    </recommendedName>
</protein>
<reference evidence="1 2" key="1">
    <citation type="submission" date="2017-10" db="EMBL/GenBank/DDBJ databases">
        <title>Frigbacter circumglobatus gen. nov. sp. nov., isolated from sediment cultured in situ.</title>
        <authorList>
            <person name="Zhao Z."/>
        </authorList>
    </citation>
    <scope>NUCLEOTIDE SEQUENCE [LARGE SCALE GENOMIC DNA]</scope>
    <source>
        <strain evidence="1 2">ZYL</strain>
    </source>
</reference>
<proteinExistence type="predicted"/>
<dbReference type="Proteomes" id="UP000229730">
    <property type="component" value="Unassembled WGS sequence"/>
</dbReference>
<organism evidence="1 2">
    <name type="scientific">Paremcibacter congregatus</name>
    <dbReference type="NCBI Taxonomy" id="2043170"/>
    <lineage>
        <taxon>Bacteria</taxon>
        <taxon>Pseudomonadati</taxon>
        <taxon>Pseudomonadota</taxon>
        <taxon>Alphaproteobacteria</taxon>
        <taxon>Emcibacterales</taxon>
        <taxon>Emcibacteraceae</taxon>
        <taxon>Paremcibacter</taxon>
    </lineage>
</organism>
<gene>
    <name evidence="1" type="ORF">CRD36_17120</name>
</gene>